<dbReference type="GO" id="GO:0005886">
    <property type="term" value="C:plasma membrane"/>
    <property type="evidence" value="ECO:0007669"/>
    <property type="project" value="UniProtKB-SubCell"/>
</dbReference>
<dbReference type="InterPro" id="IPR004117">
    <property type="entry name" value="7tm6_olfct_rcpt"/>
</dbReference>
<feature type="transmembrane region" description="Helical" evidence="10">
    <location>
        <begin position="135"/>
        <end position="156"/>
    </location>
</feature>
<dbReference type="GO" id="GO:0005549">
    <property type="term" value="F:odorant binding"/>
    <property type="evidence" value="ECO:0007669"/>
    <property type="project" value="InterPro"/>
</dbReference>
<dbReference type="PANTHER" id="PTHR21137:SF35">
    <property type="entry name" value="ODORANT RECEPTOR 19A-RELATED"/>
    <property type="match status" value="1"/>
</dbReference>
<evidence type="ECO:0000256" key="5">
    <source>
        <dbReference type="ARBA" id="ARBA00022725"/>
    </source>
</evidence>
<name>A0A2I4PH41_ADELI</name>
<keyword evidence="6 10" id="KW-1133">Transmembrane helix</keyword>
<comment type="similarity">
    <text evidence="10">Belongs to the insect chemoreceptor superfamily. Heteromeric odorant receptor channel (TC 1.A.69) family.</text>
</comment>
<dbReference type="GO" id="GO:0004984">
    <property type="term" value="F:olfactory receptor activity"/>
    <property type="evidence" value="ECO:0007669"/>
    <property type="project" value="InterPro"/>
</dbReference>
<keyword evidence="2" id="KW-1003">Cell membrane</keyword>
<evidence type="ECO:0000256" key="9">
    <source>
        <dbReference type="ARBA" id="ARBA00023224"/>
    </source>
</evidence>
<feature type="transmembrane region" description="Helical" evidence="10">
    <location>
        <begin position="40"/>
        <end position="58"/>
    </location>
</feature>
<evidence type="ECO:0000256" key="6">
    <source>
        <dbReference type="ARBA" id="ARBA00022989"/>
    </source>
</evidence>
<evidence type="ECO:0000256" key="1">
    <source>
        <dbReference type="ARBA" id="ARBA00004651"/>
    </source>
</evidence>
<evidence type="ECO:0000256" key="3">
    <source>
        <dbReference type="ARBA" id="ARBA00022606"/>
    </source>
</evidence>
<feature type="transmembrane region" description="Helical" evidence="10">
    <location>
        <begin position="70"/>
        <end position="88"/>
    </location>
</feature>
<dbReference type="AlphaFoldDB" id="A0A2I4PH41"/>
<comment type="caution">
    <text evidence="10">Lacks conserved residue(s) required for the propagation of feature annotation.</text>
</comment>
<protein>
    <recommendedName>
        <fullName evidence="10">Odorant receptor</fullName>
    </recommendedName>
</protein>
<evidence type="ECO:0000256" key="4">
    <source>
        <dbReference type="ARBA" id="ARBA00022692"/>
    </source>
</evidence>
<keyword evidence="7 10" id="KW-0472">Membrane</keyword>
<organism evidence="11">
    <name type="scientific">Adelphocoris lineolatus</name>
    <name type="common">Alfalfa plant bug</name>
    <dbReference type="NCBI Taxonomy" id="236346"/>
    <lineage>
        <taxon>Eukaryota</taxon>
        <taxon>Metazoa</taxon>
        <taxon>Ecdysozoa</taxon>
        <taxon>Arthropoda</taxon>
        <taxon>Hexapoda</taxon>
        <taxon>Insecta</taxon>
        <taxon>Pterygota</taxon>
        <taxon>Neoptera</taxon>
        <taxon>Paraneoptera</taxon>
        <taxon>Hemiptera</taxon>
        <taxon>Heteroptera</taxon>
        <taxon>Panheteroptera</taxon>
        <taxon>Cimicomorpha</taxon>
        <taxon>Miridae</taxon>
        <taxon>Mirini</taxon>
        <taxon>Adelphocoris</taxon>
    </lineage>
</organism>
<evidence type="ECO:0000313" key="11">
    <source>
        <dbReference type="EMBL" id="APZ81449.1"/>
    </source>
</evidence>
<evidence type="ECO:0000256" key="10">
    <source>
        <dbReference type="RuleBase" id="RU351113"/>
    </source>
</evidence>
<dbReference type="EMBL" id="KU523627">
    <property type="protein sequence ID" value="APZ81449.1"/>
    <property type="molecule type" value="mRNA"/>
</dbReference>
<feature type="transmembrane region" description="Helical" evidence="10">
    <location>
        <begin position="297"/>
        <end position="318"/>
    </location>
</feature>
<proteinExistence type="evidence at transcript level"/>
<evidence type="ECO:0000256" key="7">
    <source>
        <dbReference type="ARBA" id="ARBA00023136"/>
    </source>
</evidence>
<evidence type="ECO:0000256" key="8">
    <source>
        <dbReference type="ARBA" id="ARBA00023170"/>
    </source>
</evidence>
<feature type="transmembrane region" description="Helical" evidence="10">
    <location>
        <begin position="197"/>
        <end position="221"/>
    </location>
</feature>
<keyword evidence="4 10" id="KW-0812">Transmembrane</keyword>
<feature type="transmembrane region" description="Helical" evidence="10">
    <location>
        <begin position="262"/>
        <end position="285"/>
    </location>
</feature>
<reference evidence="11" key="1">
    <citation type="submission" date="2016-01" db="EMBL/GenBank/DDBJ databases">
        <title>Candidate chemosensory genes identified in Adelphocoris lineolatus (Goeze) (Hemiptera: Miridae) by antennal transcriptome analysis.</title>
        <authorList>
            <person name="Xiao Y."/>
        </authorList>
    </citation>
    <scope>NUCLEOTIDE SEQUENCE</scope>
</reference>
<keyword evidence="3 10" id="KW-0716">Sensory transduction</keyword>
<keyword evidence="5 10" id="KW-0552">Olfaction</keyword>
<dbReference type="Pfam" id="PF02949">
    <property type="entry name" value="7tm_6"/>
    <property type="match status" value="1"/>
</dbReference>
<keyword evidence="8 10" id="KW-0675">Receptor</keyword>
<evidence type="ECO:0000256" key="2">
    <source>
        <dbReference type="ARBA" id="ARBA00022475"/>
    </source>
</evidence>
<sequence length="390" mass="45480">MEVLHPNIVIFLKLMKSTFYWYDEDPPTSLWDRCRRIYQYSRVVLFVLLFIQNVVGLYNTDGFGIAEGSFLHFPVCIQLVVINGMVFYSRKALIKLTTTLNKHFIESNEPWMIAISNKYTVPLWKMIKIMKVYHFYANIAFFLSPFIADTILHYGFDALEKPFYMPTPTTAWMATNATWDLQYYSVVFLGLWSMQEVMAVVMGFIYNYSILLIFALIQLTIMNEKVKAMKLDGTQKEVDAEFKAIVDSHNDIIRLNADLKSFLGVQCAFQSLFSSFTITLCLFTATQRPEFVVRTSFAWGAVFYASTTFIYCSLGQLLENKSSELFYALYDLPWYRCSPKVRKDLNMIMRQSHNSLLVDYHGHFKMNFESYMQIIQQAYSYFTLLNSMAG</sequence>
<dbReference type="GO" id="GO:0007165">
    <property type="term" value="P:signal transduction"/>
    <property type="evidence" value="ECO:0007669"/>
    <property type="project" value="UniProtKB-KW"/>
</dbReference>
<dbReference type="PANTHER" id="PTHR21137">
    <property type="entry name" value="ODORANT RECEPTOR"/>
    <property type="match status" value="1"/>
</dbReference>
<comment type="subcellular location">
    <subcellularLocation>
        <location evidence="1 10">Cell membrane</location>
        <topology evidence="1 10">Multi-pass membrane protein</topology>
    </subcellularLocation>
</comment>
<accession>A0A2I4PH41</accession>
<keyword evidence="9 10" id="KW-0807">Transducer</keyword>